<proteinExistence type="predicted"/>
<sequence>MADPLLTSLCTICHIQSPKYRCPRCGTRTCSLACVTKHKKWSSCNGERDPTIYIPREKLKTDAGIDHDYNFLTKIERSVERAEKILREEREILPEENTTSRPPPNKRARLHKGQSRGRVTFEENSRKWDRSSIQRMGQLGIHVSSVPYGMTRAKENKSSWNRRTRTMNWQVEWLEWKTITFDQDNNPQPSKMLYKILDETPLYIGFAETQEYHRRVQLSDQERAQEKKQKASEKKLVTGGGQDVTSTAWSGQEYVIQDSRTAAWNNVISGSYAIEGLKGRYRFYYLKPRTPSREKHRLVPLRPTENLATILPGLDIVEFPTICVLPANSTAVPDGYVVESRPRKSKKRQASSLVEYGSEEEGEAADDGLEEQEEADDTTSSSGSDSDMSD</sequence>
<gene>
    <name evidence="1" type="ORF">F4820DRAFT_436239</name>
</gene>
<keyword evidence="2" id="KW-1185">Reference proteome</keyword>
<comment type="caution">
    <text evidence="1">The sequence shown here is derived from an EMBL/GenBank/DDBJ whole genome shotgun (WGS) entry which is preliminary data.</text>
</comment>
<reference evidence="1 2" key="1">
    <citation type="journal article" date="2022" name="New Phytol.">
        <title>Ecological generalism drives hyperdiversity of secondary metabolite gene clusters in xylarialean endophytes.</title>
        <authorList>
            <person name="Franco M.E.E."/>
            <person name="Wisecaver J.H."/>
            <person name="Arnold A.E."/>
            <person name="Ju Y.M."/>
            <person name="Slot J.C."/>
            <person name="Ahrendt S."/>
            <person name="Moore L.P."/>
            <person name="Eastman K.E."/>
            <person name="Scott K."/>
            <person name="Konkel Z."/>
            <person name="Mondo S.J."/>
            <person name="Kuo A."/>
            <person name="Hayes R.D."/>
            <person name="Haridas S."/>
            <person name="Andreopoulos B."/>
            <person name="Riley R."/>
            <person name="LaButti K."/>
            <person name="Pangilinan J."/>
            <person name="Lipzen A."/>
            <person name="Amirebrahimi M."/>
            <person name="Yan J."/>
            <person name="Adam C."/>
            <person name="Keymanesh K."/>
            <person name="Ng V."/>
            <person name="Louie K."/>
            <person name="Northen T."/>
            <person name="Drula E."/>
            <person name="Henrissat B."/>
            <person name="Hsieh H.M."/>
            <person name="Youens-Clark K."/>
            <person name="Lutzoni F."/>
            <person name="Miadlikowska J."/>
            <person name="Eastwood D.C."/>
            <person name="Hamelin R.C."/>
            <person name="Grigoriev I.V."/>
            <person name="U'Ren J.M."/>
        </authorList>
    </citation>
    <scope>NUCLEOTIDE SEQUENCE [LARGE SCALE GENOMIC DNA]</scope>
    <source>
        <strain evidence="1 2">CBS 119005</strain>
    </source>
</reference>
<name>A0ACB9YMI8_9PEZI</name>
<organism evidence="1 2">
    <name type="scientific">Hypoxylon rubiginosum</name>
    <dbReference type="NCBI Taxonomy" id="110542"/>
    <lineage>
        <taxon>Eukaryota</taxon>
        <taxon>Fungi</taxon>
        <taxon>Dikarya</taxon>
        <taxon>Ascomycota</taxon>
        <taxon>Pezizomycotina</taxon>
        <taxon>Sordariomycetes</taxon>
        <taxon>Xylariomycetidae</taxon>
        <taxon>Xylariales</taxon>
        <taxon>Hypoxylaceae</taxon>
        <taxon>Hypoxylon</taxon>
    </lineage>
</organism>
<dbReference type="EMBL" id="MU393579">
    <property type="protein sequence ID" value="KAI4860617.1"/>
    <property type="molecule type" value="Genomic_DNA"/>
</dbReference>
<dbReference type="Proteomes" id="UP001497700">
    <property type="component" value="Unassembled WGS sequence"/>
</dbReference>
<accession>A0ACB9YMI8</accession>
<evidence type="ECO:0000313" key="2">
    <source>
        <dbReference type="Proteomes" id="UP001497700"/>
    </source>
</evidence>
<protein>
    <submittedName>
        <fullName evidence="1">Uncharacterized protein</fullName>
    </submittedName>
</protein>
<evidence type="ECO:0000313" key="1">
    <source>
        <dbReference type="EMBL" id="KAI4860617.1"/>
    </source>
</evidence>